<reference evidence="5 7" key="2">
    <citation type="journal article" date="2014" name="BMC Genomics">
        <title>An improved genome release (version Mt4.0) for the model legume Medicago truncatula.</title>
        <authorList>
            <person name="Tang H."/>
            <person name="Krishnakumar V."/>
            <person name="Bidwell S."/>
            <person name="Rosen B."/>
            <person name="Chan A."/>
            <person name="Zhou S."/>
            <person name="Gentzbittel L."/>
            <person name="Childs K.L."/>
            <person name="Yandell M."/>
            <person name="Gundlach H."/>
            <person name="Mayer K.F."/>
            <person name="Schwartz D.C."/>
            <person name="Town C.D."/>
        </authorList>
    </citation>
    <scope>GENOME REANNOTATION</scope>
    <source>
        <strain evidence="5">A17</strain>
        <strain evidence="6 7">cv. Jemalong A17</strain>
    </source>
</reference>
<evidence type="ECO:0000259" key="4">
    <source>
        <dbReference type="Pfam" id="PF01087"/>
    </source>
</evidence>
<protein>
    <submittedName>
        <fullName evidence="5">Galactose-1-phosphate uridylyltransferase</fullName>
    </submittedName>
</protein>
<evidence type="ECO:0000313" key="5">
    <source>
        <dbReference type="EMBL" id="AES75196.1"/>
    </source>
</evidence>
<proteinExistence type="predicted"/>
<dbReference type="GO" id="GO:0006012">
    <property type="term" value="P:galactose metabolic process"/>
    <property type="evidence" value="ECO:0007669"/>
    <property type="project" value="InterPro"/>
</dbReference>
<evidence type="ECO:0000256" key="3">
    <source>
        <dbReference type="ARBA" id="ARBA00023277"/>
    </source>
</evidence>
<dbReference type="EMBL" id="CM001222">
    <property type="protein sequence ID" value="AES75196.1"/>
    <property type="molecule type" value="Genomic_DNA"/>
</dbReference>
<dbReference type="InterPro" id="IPR036265">
    <property type="entry name" value="HIT-like_sf"/>
</dbReference>
<keyword evidence="2 5" id="KW-0548">Nucleotidyltransferase</keyword>
<organism evidence="5 7">
    <name type="scientific">Medicago truncatula</name>
    <name type="common">Barrel medic</name>
    <name type="synonym">Medicago tribuloides</name>
    <dbReference type="NCBI Taxonomy" id="3880"/>
    <lineage>
        <taxon>Eukaryota</taxon>
        <taxon>Viridiplantae</taxon>
        <taxon>Streptophyta</taxon>
        <taxon>Embryophyta</taxon>
        <taxon>Tracheophyta</taxon>
        <taxon>Spermatophyta</taxon>
        <taxon>Magnoliopsida</taxon>
        <taxon>eudicotyledons</taxon>
        <taxon>Gunneridae</taxon>
        <taxon>Pentapetalae</taxon>
        <taxon>rosids</taxon>
        <taxon>fabids</taxon>
        <taxon>Fabales</taxon>
        <taxon>Fabaceae</taxon>
        <taxon>Papilionoideae</taxon>
        <taxon>50 kb inversion clade</taxon>
        <taxon>NPAAA clade</taxon>
        <taxon>Hologalegina</taxon>
        <taxon>IRL clade</taxon>
        <taxon>Trifolieae</taxon>
        <taxon>Medicago</taxon>
    </lineage>
</organism>
<dbReference type="GO" id="GO:0016779">
    <property type="term" value="F:nucleotidyltransferase activity"/>
    <property type="evidence" value="ECO:0000318"/>
    <property type="project" value="GO_Central"/>
</dbReference>
<dbReference type="PANTHER" id="PTHR42763:SF2">
    <property type="entry name" value="ADP-GLUCOSE PHOSPHORYLASE"/>
    <property type="match status" value="1"/>
</dbReference>
<dbReference type="PaxDb" id="3880-AES75196"/>
<dbReference type="Pfam" id="PF01087">
    <property type="entry name" value="GalP_UDP_transf"/>
    <property type="match status" value="1"/>
</dbReference>
<evidence type="ECO:0000313" key="6">
    <source>
        <dbReference type="EnsemblPlants" id="AES75196"/>
    </source>
</evidence>
<dbReference type="HOGENOM" id="CLU_405121_0_0_1"/>
<dbReference type="EnsemblPlants" id="AES75196">
    <property type="protein sequence ID" value="AES75196"/>
    <property type="gene ID" value="MTR_6g029530"/>
</dbReference>
<dbReference type="InterPro" id="IPR005849">
    <property type="entry name" value="GalP_Utransf_N"/>
</dbReference>
<reference evidence="5 7" key="1">
    <citation type="journal article" date="2011" name="Nature">
        <title>The Medicago genome provides insight into the evolution of rhizobial symbioses.</title>
        <authorList>
            <person name="Young N.D."/>
            <person name="Debelle F."/>
            <person name="Oldroyd G.E."/>
            <person name="Geurts R."/>
            <person name="Cannon S.B."/>
            <person name="Udvardi M.K."/>
            <person name="Benedito V.A."/>
            <person name="Mayer K.F."/>
            <person name="Gouzy J."/>
            <person name="Schoof H."/>
            <person name="Van de Peer Y."/>
            <person name="Proost S."/>
            <person name="Cook D.R."/>
            <person name="Meyers B.C."/>
            <person name="Spannagl M."/>
            <person name="Cheung F."/>
            <person name="De Mita S."/>
            <person name="Krishnakumar V."/>
            <person name="Gundlach H."/>
            <person name="Zhou S."/>
            <person name="Mudge J."/>
            <person name="Bharti A.K."/>
            <person name="Murray J.D."/>
            <person name="Naoumkina M.A."/>
            <person name="Rosen B."/>
            <person name="Silverstein K.A."/>
            <person name="Tang H."/>
            <person name="Rombauts S."/>
            <person name="Zhao P.X."/>
            <person name="Zhou P."/>
            <person name="Barbe V."/>
            <person name="Bardou P."/>
            <person name="Bechner M."/>
            <person name="Bellec A."/>
            <person name="Berger A."/>
            <person name="Berges H."/>
            <person name="Bidwell S."/>
            <person name="Bisseling T."/>
            <person name="Choisne N."/>
            <person name="Couloux A."/>
            <person name="Denny R."/>
            <person name="Deshpande S."/>
            <person name="Dai X."/>
            <person name="Doyle J.J."/>
            <person name="Dudez A.M."/>
            <person name="Farmer A.D."/>
            <person name="Fouteau S."/>
            <person name="Franken C."/>
            <person name="Gibelin C."/>
            <person name="Gish J."/>
            <person name="Goldstein S."/>
            <person name="Gonzalez A.J."/>
            <person name="Green P.J."/>
            <person name="Hallab A."/>
            <person name="Hartog M."/>
            <person name="Hua A."/>
            <person name="Humphray S.J."/>
            <person name="Jeong D.H."/>
            <person name="Jing Y."/>
            <person name="Jocker A."/>
            <person name="Kenton S.M."/>
            <person name="Kim D.J."/>
            <person name="Klee K."/>
            <person name="Lai H."/>
            <person name="Lang C."/>
            <person name="Lin S."/>
            <person name="Macmil S.L."/>
            <person name="Magdelenat G."/>
            <person name="Matthews L."/>
            <person name="McCorrison J."/>
            <person name="Monaghan E.L."/>
            <person name="Mun J.H."/>
            <person name="Najar F.Z."/>
            <person name="Nicholson C."/>
            <person name="Noirot C."/>
            <person name="O'Bleness M."/>
            <person name="Paule C.R."/>
            <person name="Poulain J."/>
            <person name="Prion F."/>
            <person name="Qin B."/>
            <person name="Qu C."/>
            <person name="Retzel E.F."/>
            <person name="Riddle C."/>
            <person name="Sallet E."/>
            <person name="Samain S."/>
            <person name="Samson N."/>
            <person name="Sanders I."/>
            <person name="Saurat O."/>
            <person name="Scarpelli C."/>
            <person name="Schiex T."/>
            <person name="Segurens B."/>
            <person name="Severin A.J."/>
            <person name="Sherrier D.J."/>
            <person name="Shi R."/>
            <person name="Sims S."/>
            <person name="Singer S.R."/>
            <person name="Sinharoy S."/>
            <person name="Sterck L."/>
            <person name="Viollet A."/>
            <person name="Wang B.B."/>
            <person name="Wang K."/>
            <person name="Wang M."/>
            <person name="Wang X."/>
            <person name="Warfsmann J."/>
            <person name="Weissenbach J."/>
            <person name="White D.D."/>
            <person name="White J.D."/>
            <person name="Wiley G.B."/>
            <person name="Wincker P."/>
            <person name="Xing Y."/>
            <person name="Yang L."/>
            <person name="Yao Z."/>
            <person name="Ying F."/>
            <person name="Zhai J."/>
            <person name="Zhou L."/>
            <person name="Zuber A."/>
            <person name="Denarie J."/>
            <person name="Dixon R.A."/>
            <person name="May G.D."/>
            <person name="Schwartz D.C."/>
            <person name="Rogers J."/>
            <person name="Quetier F."/>
            <person name="Town C.D."/>
            <person name="Roe B.A."/>
        </authorList>
    </citation>
    <scope>NUCLEOTIDE SEQUENCE [LARGE SCALE GENOMIC DNA]</scope>
    <source>
        <strain evidence="5">A17</strain>
        <strain evidence="6 7">cv. Jemalong A17</strain>
    </source>
</reference>
<dbReference type="STRING" id="3880.G7KQ23"/>
<gene>
    <name evidence="5" type="ordered locus">MTR_6g029530</name>
</gene>
<dbReference type="eggNOG" id="KOG2958">
    <property type="taxonomic scope" value="Eukaryota"/>
</dbReference>
<evidence type="ECO:0000313" key="7">
    <source>
        <dbReference type="Proteomes" id="UP000002051"/>
    </source>
</evidence>
<sequence>MKSQSKHDSHHEVKQNKQHLLKVNYIVWINIQYSLVGSTVKMVHLKQHTFKTILLIQCSRRSSRTLLRTLPLDQPQRINHQLVICMKINIIKILTCYNHLYPCPLHPCINVGANLFRDLPEPKPVGGKRRSLINPNSPFTLSALETDEEEDPNPIYRKSTVWNEWVIFKQDKTKKASDFKGKSTYNTNPSRNKPCVYCIGHEDECSEEIFRVPFDEPNWKIRVVESPNPAVLRSLDDGFVLDGGEVLDGFGIHDVVIESPVHSEQLLDLTPKDVGEVFIAFSNRIRELVHLESIKYVQVFKNHGEKAGAAMSHSHSQILGLPIVPNNVSARLGNMKDFFYQTGKCCICDIQLEDLLIDSSTYFFSLVPFAASFPFEIWVVPRYHSAHFHELDDEMALDLGGLMRTTLRKMSFQLNNPPYNFMIHTSPLRGDGSELAYSHWFIQIIPQLIPTTGFELGTGSHINPVLPEDAAKILREVIVPVFAHERRMVGFLPPTKIVDYSDAFTTKEVFPTREYLLNWARAIGREHGFTVIIQRSDNGGLKKRIGRKTTVILGCERSGKYRQYKDALARKTGTKKCGCPFRLRGRPVRNGDGWKVNVVCGFHNHEVIETAIGSTYAGRLSGEEKSLVDDLTRSNYKPKDILQTLKERNEENLTSIKQIYNLRQQLKRSRLELEMENSA</sequence>
<keyword evidence="3" id="KW-0119">Carbohydrate metabolism</keyword>
<reference evidence="6" key="3">
    <citation type="submission" date="2015-04" db="UniProtKB">
        <authorList>
            <consortium name="EnsemblPlants"/>
        </authorList>
    </citation>
    <scope>IDENTIFICATION</scope>
    <source>
        <strain evidence="6">cv. Jemalong A17</strain>
    </source>
</reference>
<evidence type="ECO:0000256" key="2">
    <source>
        <dbReference type="ARBA" id="ARBA00022695"/>
    </source>
</evidence>
<dbReference type="GO" id="GO:0008108">
    <property type="term" value="F:UDP-glucose:hexose-1-phosphate uridylyltransferase activity"/>
    <property type="evidence" value="ECO:0007669"/>
    <property type="project" value="InterPro"/>
</dbReference>
<dbReference type="Proteomes" id="UP000002051">
    <property type="component" value="Chromosome 6"/>
</dbReference>
<dbReference type="AlphaFoldDB" id="G7KQ23"/>
<dbReference type="PANTHER" id="PTHR42763">
    <property type="entry name" value="ADP-GLUCOSE PHOSPHORYLASE"/>
    <property type="match status" value="1"/>
</dbReference>
<accession>G7KQ23</accession>
<dbReference type="InterPro" id="IPR053177">
    <property type="entry name" value="ADP-glucose_phosphorylase"/>
</dbReference>
<keyword evidence="1" id="KW-0808">Transferase</keyword>
<evidence type="ECO:0000256" key="1">
    <source>
        <dbReference type="ARBA" id="ARBA00022679"/>
    </source>
</evidence>
<feature type="domain" description="Galactose-1-phosphate uridyl transferase N-terminal" evidence="4">
    <location>
        <begin position="251"/>
        <end position="325"/>
    </location>
</feature>
<dbReference type="SUPFAM" id="SSF54197">
    <property type="entry name" value="HIT-like"/>
    <property type="match status" value="2"/>
</dbReference>
<name>G7KQ23_MEDTR</name>
<dbReference type="Gene3D" id="3.30.428.10">
    <property type="entry name" value="HIT-like"/>
    <property type="match status" value="2"/>
</dbReference>
<keyword evidence="7" id="KW-1185">Reference proteome</keyword>